<evidence type="ECO:0000313" key="7">
    <source>
        <dbReference type="EMBL" id="MFC3985084.1"/>
    </source>
</evidence>
<evidence type="ECO:0000313" key="8">
    <source>
        <dbReference type="Proteomes" id="UP001595698"/>
    </source>
</evidence>
<dbReference type="Proteomes" id="UP001595698">
    <property type="component" value="Unassembled WGS sequence"/>
</dbReference>
<protein>
    <submittedName>
        <fullName evidence="7">PIN domain-containing protein</fullName>
    </submittedName>
</protein>
<feature type="domain" description="PIN" evidence="6">
    <location>
        <begin position="67"/>
        <end position="150"/>
    </location>
</feature>
<dbReference type="Gene3D" id="3.40.50.1010">
    <property type="entry name" value="5'-nuclease"/>
    <property type="match status" value="1"/>
</dbReference>
<keyword evidence="8" id="KW-1185">Reference proteome</keyword>
<organism evidence="7 8">
    <name type="scientific">Streptosporangium jomthongense</name>
    <dbReference type="NCBI Taxonomy" id="1193683"/>
    <lineage>
        <taxon>Bacteria</taxon>
        <taxon>Bacillati</taxon>
        <taxon>Actinomycetota</taxon>
        <taxon>Actinomycetes</taxon>
        <taxon>Streptosporangiales</taxon>
        <taxon>Streptosporangiaceae</taxon>
        <taxon>Streptosporangium</taxon>
    </lineage>
</organism>
<proteinExistence type="predicted"/>
<comment type="caution">
    <text evidence="7">The sequence shown here is derived from an EMBL/GenBank/DDBJ whole genome shotgun (WGS) entry which is preliminary data.</text>
</comment>
<sequence length="168" mass="18657">MTCRSSGCLRPSQISRNALKRPCARRTITLCDRHRFRAFGRSSQHPGPVSRPLRQASAEPLRSASRSHDVVTEVCQLIERRQGSKAEAAFLSSFRAGLVLVQVTTEDLDRMSELVEVYANLPLGAVDASVVAVAERLGLTEVAALDRRHFTVVRPRHVDAFTLLPERL</sequence>
<keyword evidence="2" id="KW-0479">Metal-binding</keyword>
<dbReference type="Pfam" id="PF01850">
    <property type="entry name" value="PIN"/>
    <property type="match status" value="1"/>
</dbReference>
<dbReference type="SUPFAM" id="SSF88723">
    <property type="entry name" value="PIN domain-like"/>
    <property type="match status" value="1"/>
</dbReference>
<evidence type="ECO:0000256" key="1">
    <source>
        <dbReference type="ARBA" id="ARBA00022722"/>
    </source>
</evidence>
<reference evidence="8" key="1">
    <citation type="journal article" date="2019" name="Int. J. Syst. Evol. Microbiol.">
        <title>The Global Catalogue of Microorganisms (GCM) 10K type strain sequencing project: providing services to taxonomists for standard genome sequencing and annotation.</title>
        <authorList>
            <consortium name="The Broad Institute Genomics Platform"/>
            <consortium name="The Broad Institute Genome Sequencing Center for Infectious Disease"/>
            <person name="Wu L."/>
            <person name="Ma J."/>
        </authorList>
    </citation>
    <scope>NUCLEOTIDE SEQUENCE [LARGE SCALE GENOMIC DNA]</scope>
    <source>
        <strain evidence="8">TBRC 7912</strain>
    </source>
</reference>
<dbReference type="RefSeq" id="WP_386195094.1">
    <property type="nucleotide sequence ID" value="NZ_JBHSBC010000039.1"/>
</dbReference>
<keyword evidence="1" id="KW-0540">Nuclease</keyword>
<evidence type="ECO:0000259" key="6">
    <source>
        <dbReference type="Pfam" id="PF01850"/>
    </source>
</evidence>
<gene>
    <name evidence="7" type="ORF">ACFOYY_33500</name>
</gene>
<evidence type="ECO:0000256" key="3">
    <source>
        <dbReference type="ARBA" id="ARBA00022801"/>
    </source>
</evidence>
<evidence type="ECO:0000256" key="5">
    <source>
        <dbReference type="SAM" id="MobiDB-lite"/>
    </source>
</evidence>
<dbReference type="InterPro" id="IPR002716">
    <property type="entry name" value="PIN_dom"/>
</dbReference>
<name>A0ABV8FBW7_9ACTN</name>
<keyword evidence="4" id="KW-0460">Magnesium</keyword>
<accession>A0ABV8FBW7</accession>
<dbReference type="EMBL" id="JBHSBC010000039">
    <property type="protein sequence ID" value="MFC3985084.1"/>
    <property type="molecule type" value="Genomic_DNA"/>
</dbReference>
<evidence type="ECO:0000256" key="4">
    <source>
        <dbReference type="ARBA" id="ARBA00022842"/>
    </source>
</evidence>
<keyword evidence="3" id="KW-0378">Hydrolase</keyword>
<evidence type="ECO:0000256" key="2">
    <source>
        <dbReference type="ARBA" id="ARBA00022723"/>
    </source>
</evidence>
<feature type="region of interest" description="Disordered" evidence="5">
    <location>
        <begin position="41"/>
        <end position="64"/>
    </location>
</feature>
<dbReference type="InterPro" id="IPR029060">
    <property type="entry name" value="PIN-like_dom_sf"/>
</dbReference>